<evidence type="ECO:0008006" key="3">
    <source>
        <dbReference type="Google" id="ProtNLM"/>
    </source>
</evidence>
<dbReference type="SUPFAM" id="SSF53383">
    <property type="entry name" value="PLP-dependent transferases"/>
    <property type="match status" value="1"/>
</dbReference>
<dbReference type="Proteomes" id="UP000441389">
    <property type="component" value="Unassembled WGS sequence"/>
</dbReference>
<keyword evidence="2" id="KW-1185">Reference proteome</keyword>
<sequence>MRFEDLSPAESRAAELMTTGGDARIVLTPERHQNRYYSAPWPQEVLAYASSTANDISPDAFARVSELGAQDYASGLEALRGRIRAAYGVPDDVAIVFAPSGTDLEYVALACVHDRAAGLHNVLLGADEVGSGCIHSAHGRYFANETALGASVKPGDLVPGLGERVSIEDVPVRDALGHAFTSACIRDRIEQGIEHAGDARTLVHVVHGSKTGLILPLIEDIDDLVARHGDRITLVVDACQARITSAAIADYLKRDAIVFVTGSKFMGGPPFSGFALVPPALAARAPKLPERLDNVFRRAEWPAGWPGADALEDSANPGLLLRLEASVFELERFQQLSLKRVTRVILAFHAAVRAAMVDRLGGRRMAPYPPGHRAEGDAHPIEMRTLSTIDLSRRPGHPDFDEATRIHKALVELGIRLGQPVKCVKLEDGRWGATLRLGLSMPQVVALNRLDDAALEAKLAADMNRVASGIEDLSG</sequence>
<dbReference type="RefSeq" id="WP_157026047.1">
    <property type="nucleotide sequence ID" value="NZ_WQMS01000006.1"/>
</dbReference>
<dbReference type="AlphaFoldDB" id="A0A6I4IYS3"/>
<dbReference type="InterPro" id="IPR015421">
    <property type="entry name" value="PyrdxlP-dep_Trfase_major"/>
</dbReference>
<gene>
    <name evidence="1" type="ORF">GON01_03780</name>
</gene>
<protein>
    <recommendedName>
        <fullName evidence="3">Aminotransferase class V-fold PLP-dependent enzyme</fullName>
    </recommendedName>
</protein>
<proteinExistence type="predicted"/>
<dbReference type="EMBL" id="WQMS01000006">
    <property type="protein sequence ID" value="MVO77058.1"/>
    <property type="molecule type" value="Genomic_DNA"/>
</dbReference>
<evidence type="ECO:0000313" key="1">
    <source>
        <dbReference type="EMBL" id="MVO77058.1"/>
    </source>
</evidence>
<evidence type="ECO:0000313" key="2">
    <source>
        <dbReference type="Proteomes" id="UP000441389"/>
    </source>
</evidence>
<dbReference type="InterPro" id="IPR015424">
    <property type="entry name" value="PyrdxlP-dep_Trfase"/>
</dbReference>
<accession>A0A6I4IYS3</accession>
<dbReference type="Gene3D" id="3.40.640.10">
    <property type="entry name" value="Type I PLP-dependent aspartate aminotransferase-like (Major domain)"/>
    <property type="match status" value="1"/>
</dbReference>
<name>A0A6I4IYS3_9SPHN</name>
<reference evidence="1 2" key="1">
    <citation type="submission" date="2019-12" db="EMBL/GenBank/DDBJ databases">
        <authorList>
            <person name="Huq M.A."/>
        </authorList>
    </citation>
    <scope>NUCLEOTIDE SEQUENCE [LARGE SCALE GENOMIC DNA]</scope>
    <source>
        <strain evidence="1 2">MAH-20</strain>
    </source>
</reference>
<comment type="caution">
    <text evidence="1">The sequence shown here is derived from an EMBL/GenBank/DDBJ whole genome shotgun (WGS) entry which is preliminary data.</text>
</comment>
<organism evidence="1 2">
    <name type="scientific">Sphingomonas horti</name>
    <dbReference type="NCBI Taxonomy" id="2682842"/>
    <lineage>
        <taxon>Bacteria</taxon>
        <taxon>Pseudomonadati</taxon>
        <taxon>Pseudomonadota</taxon>
        <taxon>Alphaproteobacteria</taxon>
        <taxon>Sphingomonadales</taxon>
        <taxon>Sphingomonadaceae</taxon>
        <taxon>Sphingomonas</taxon>
    </lineage>
</organism>